<evidence type="ECO:0000313" key="2">
    <source>
        <dbReference type="EMBL" id="NDR88856.1"/>
    </source>
</evidence>
<dbReference type="SUPFAM" id="SSF52540">
    <property type="entry name" value="P-loop containing nucleoside triphosphate hydrolases"/>
    <property type="match status" value="1"/>
</dbReference>
<dbReference type="Gene3D" id="3.40.50.300">
    <property type="entry name" value="P-loop containing nucleotide triphosphate hydrolases"/>
    <property type="match status" value="1"/>
</dbReference>
<dbReference type="PANTHER" id="PTHR13696:SF99">
    <property type="entry name" value="COBYRINIC ACID AC-DIAMIDE SYNTHASE"/>
    <property type="match status" value="1"/>
</dbReference>
<reference evidence="2" key="1">
    <citation type="submission" date="2019-08" db="EMBL/GenBank/DDBJ databases">
        <authorList>
            <person name="Busch A."/>
        </authorList>
    </citation>
    <scope>NUCLEOTIDE SEQUENCE</scope>
    <source>
        <strain evidence="3">15T0085</strain>
        <strain evidence="2">17T1429</strain>
    </source>
</reference>
<dbReference type="AlphaFoldDB" id="A0A0B3VBA6"/>
<dbReference type="InterPro" id="IPR050678">
    <property type="entry name" value="DNA_Partitioning_ATPase"/>
</dbReference>
<proteinExistence type="predicted"/>
<feature type="domain" description="CobQ/CobB/MinD/ParA nucleotide binding" evidence="1">
    <location>
        <begin position="11"/>
        <end position="181"/>
    </location>
</feature>
<name>A0A0B3VBA6_FRATU</name>
<dbReference type="InterPro" id="IPR027417">
    <property type="entry name" value="P-loop_NTPase"/>
</dbReference>
<dbReference type="CDD" id="cd02042">
    <property type="entry name" value="ParAB_family"/>
    <property type="match status" value="1"/>
</dbReference>
<dbReference type="RefSeq" id="WP_003014692.1">
    <property type="nucleotide sequence ID" value="NZ_CP009693.1"/>
</dbReference>
<dbReference type="KEGG" id="ftc:DA46_278"/>
<comment type="caution">
    <text evidence="2">The sequence shown here is derived from an EMBL/GenBank/DDBJ whole genome shotgun (WGS) entry which is preliminary data.</text>
</comment>
<gene>
    <name evidence="3" type="ORF">FWI86_04980</name>
    <name evidence="2" type="ORF">FWJ04_04045</name>
</gene>
<dbReference type="PANTHER" id="PTHR13696">
    <property type="entry name" value="P-LOOP CONTAINING NUCLEOSIDE TRIPHOSPHATE HYDROLASE"/>
    <property type="match status" value="1"/>
</dbReference>
<dbReference type="OMA" id="QGSASWW"/>
<evidence type="ECO:0000313" key="3">
    <source>
        <dbReference type="EMBL" id="NDS68415.1"/>
    </source>
</evidence>
<dbReference type="Pfam" id="PF01656">
    <property type="entry name" value="CbiA"/>
    <property type="match status" value="1"/>
</dbReference>
<dbReference type="eggNOG" id="COG1192">
    <property type="taxonomic scope" value="Bacteria"/>
</dbReference>
<dbReference type="KEGG" id="ftz:CH68_452"/>
<dbReference type="HOGENOM" id="CLU_037612_5_3_6"/>
<reference evidence="2" key="2">
    <citation type="submission" date="2020-02" db="EMBL/GenBank/DDBJ databases">
        <title>Using affinity propagation clustering for identifying bacterial clades and subclades with whole-genome sequences of Francisella tularensis.</title>
        <authorList>
            <person name="Homeier-Bachmann T."/>
            <person name="Abdel-Glil M.Y."/>
            <person name="Hackbart A."/>
            <person name="Hotzel H."/>
            <person name="Tomaso H."/>
        </authorList>
    </citation>
    <scope>NUCLEOTIDE SEQUENCE</scope>
    <source>
        <strain evidence="3">15T0085</strain>
        <strain evidence="2">17T1429</strain>
    </source>
</reference>
<evidence type="ECO:0000259" key="1">
    <source>
        <dbReference type="Pfam" id="PF01656"/>
    </source>
</evidence>
<sequence length="213" mass="23837">MKQKNAKVVSLLQQKGGSGKTTTAINIACGLKELGYRVAIIDMDKDKPDAYMWMTKNNQESNFVYSLDEKNVREKVIELKQGLDFIVIDTPPNFQTAALKSALLSDLVVIPCSPSGMDLSGLIEAKDLALTAEKPYKFFANRVQMQSNMAKSLLEFFEEDGNFFEAYVSQSVKFIEAEAEGVYVGDYAKQSKVHIQVKKLTREIVEFFGEHNG</sequence>
<protein>
    <submittedName>
        <fullName evidence="2">ParA family protein</fullName>
    </submittedName>
</protein>
<dbReference type="InterPro" id="IPR002586">
    <property type="entry name" value="CobQ/CobB/MinD/ParA_Nub-bd_dom"/>
</dbReference>
<dbReference type="EMBL" id="JAAGKH010000023">
    <property type="protein sequence ID" value="NDR88856.1"/>
    <property type="molecule type" value="Genomic_DNA"/>
</dbReference>
<dbReference type="EMBL" id="JAAGJP010000027">
    <property type="protein sequence ID" value="NDS68415.1"/>
    <property type="molecule type" value="Genomic_DNA"/>
</dbReference>
<dbReference type="PIRSF" id="PIRSF009320">
    <property type="entry name" value="Nuc_binding_HP_1000"/>
    <property type="match status" value="1"/>
</dbReference>
<dbReference type="KEGG" id="ftv:CH67_718"/>
<organism evidence="2">
    <name type="scientific">Francisella tularensis subsp. holarctica</name>
    <dbReference type="NCBI Taxonomy" id="119857"/>
    <lineage>
        <taxon>Bacteria</taxon>
        <taxon>Pseudomonadati</taxon>
        <taxon>Pseudomonadota</taxon>
        <taxon>Gammaproteobacteria</taxon>
        <taxon>Thiotrichales</taxon>
        <taxon>Francisellaceae</taxon>
        <taxon>Francisella</taxon>
    </lineage>
</organism>
<accession>A0A0B3VBA6</accession>